<organism evidence="2 3">
    <name type="scientific">Kutzneria buriramensis</name>
    <dbReference type="NCBI Taxonomy" id="1045776"/>
    <lineage>
        <taxon>Bacteria</taxon>
        <taxon>Bacillati</taxon>
        <taxon>Actinomycetota</taxon>
        <taxon>Actinomycetes</taxon>
        <taxon>Pseudonocardiales</taxon>
        <taxon>Pseudonocardiaceae</taxon>
        <taxon>Kutzneria</taxon>
    </lineage>
</organism>
<keyword evidence="3" id="KW-1185">Reference proteome</keyword>
<evidence type="ECO:0000313" key="2">
    <source>
        <dbReference type="EMBL" id="REH31005.1"/>
    </source>
</evidence>
<dbReference type="EMBL" id="QUNO01000022">
    <property type="protein sequence ID" value="REH31005.1"/>
    <property type="molecule type" value="Genomic_DNA"/>
</dbReference>
<feature type="region of interest" description="Disordered" evidence="1">
    <location>
        <begin position="330"/>
        <end position="352"/>
    </location>
</feature>
<comment type="caution">
    <text evidence="2">The sequence shown here is derived from an EMBL/GenBank/DDBJ whole genome shotgun (WGS) entry which is preliminary data.</text>
</comment>
<sequence length="352" mass="37826">MDEILKAIAAALAREQGEPADDAMETGTGVRANIMRQLRLRVNERFTDKPGPQDVLAKASAHPDSLGWIALLAEVLDRACKADPVFAAELLDLWERAEAAAPAPIWSEQAGSNAGVPKTGSTGGIAVLAGDDVDMADDENTDSGHENEHDNGTIIYRRNEIIVNLGSFEAPGQHERVDVDVSVYLDVEEAADPVESVLVTVLRKYGFQVHSWGEPIRSSWFRRMRVSINKARQHELTRRLAGDLSRAVELRAVDQAQAQVDAAQGDVVAKLLTALASTSAAAIQIGSVLLIKVDGVPMVRNLTQLELAHLQRNPDLVRDPAACLSALQHAADQAARTAEPPEQDGKSALPSG</sequence>
<dbReference type="Proteomes" id="UP000256269">
    <property type="component" value="Unassembled WGS sequence"/>
</dbReference>
<reference evidence="2 3" key="1">
    <citation type="submission" date="2018-08" db="EMBL/GenBank/DDBJ databases">
        <title>Genomic Encyclopedia of Archaeal and Bacterial Type Strains, Phase II (KMG-II): from individual species to whole genera.</title>
        <authorList>
            <person name="Goeker M."/>
        </authorList>
    </citation>
    <scope>NUCLEOTIDE SEQUENCE [LARGE SCALE GENOMIC DNA]</scope>
    <source>
        <strain evidence="2 3">DSM 45791</strain>
    </source>
</reference>
<proteinExistence type="predicted"/>
<evidence type="ECO:0000313" key="3">
    <source>
        <dbReference type="Proteomes" id="UP000256269"/>
    </source>
</evidence>
<dbReference type="OrthoDB" id="3695884at2"/>
<name>A0A3E0GWE9_9PSEU</name>
<gene>
    <name evidence="2" type="ORF">BCF44_12228</name>
</gene>
<evidence type="ECO:0000256" key="1">
    <source>
        <dbReference type="SAM" id="MobiDB-lite"/>
    </source>
</evidence>
<dbReference type="RefSeq" id="WP_116180829.1">
    <property type="nucleotide sequence ID" value="NZ_CP144376.1"/>
</dbReference>
<dbReference type="AlphaFoldDB" id="A0A3E0GWE9"/>
<protein>
    <submittedName>
        <fullName evidence="2">Uncharacterized protein</fullName>
    </submittedName>
</protein>
<accession>A0A3E0GWE9</accession>